<dbReference type="Proteomes" id="UP000092671">
    <property type="component" value="Unassembled WGS sequence"/>
</dbReference>
<dbReference type="Gene3D" id="3.40.190.10">
    <property type="entry name" value="Periplasmic binding protein-like II"/>
    <property type="match status" value="2"/>
</dbReference>
<dbReference type="EMBL" id="LXTW01000032">
    <property type="protein sequence ID" value="OBX83171.1"/>
    <property type="molecule type" value="Genomic_DNA"/>
</dbReference>
<evidence type="ECO:0000313" key="6">
    <source>
        <dbReference type="Proteomes" id="UP000594834"/>
    </source>
</evidence>
<dbReference type="Pfam" id="PF12974">
    <property type="entry name" value="Phosphonate-bd"/>
    <property type="match status" value="1"/>
</dbReference>
<reference evidence="3 6" key="3">
    <citation type="submission" date="2020-12" db="EMBL/GenBank/DDBJ databases">
        <title>FDA dAtabase for Regulatory Grade micrObial Sequences (FDA-ARGOS): Supporting development and validation of Infectious Disease Dx tests.</title>
        <authorList>
            <person name="Sproer C."/>
            <person name="Gronow S."/>
            <person name="Severitt S."/>
            <person name="Schroder I."/>
            <person name="Tallon L."/>
            <person name="Sadzewicz L."/>
            <person name="Zhao X."/>
            <person name="Boylan J."/>
            <person name="Ott S."/>
            <person name="Bowen H."/>
            <person name="Vavikolanu K."/>
            <person name="Mehta A."/>
            <person name="Aluvathingal J."/>
            <person name="Nadendla S."/>
            <person name="Lowell S."/>
            <person name="Myers T."/>
            <person name="Yan Y."/>
            <person name="Sichtig H."/>
        </authorList>
    </citation>
    <scope>NUCLEOTIDE SEQUENCE [LARGE SCALE GENOMIC DNA]</scope>
    <source>
        <strain evidence="3 6">FDAARGOS_869</strain>
    </source>
</reference>
<evidence type="ECO:0000313" key="4">
    <source>
        <dbReference type="Proteomes" id="UP000092575"/>
    </source>
</evidence>
<dbReference type="OrthoDB" id="34246at2"/>
<dbReference type="EMBL" id="LZDN01000001">
    <property type="protein sequence ID" value="OBX52134.1"/>
    <property type="molecule type" value="Genomic_DNA"/>
</dbReference>
<dbReference type="STRING" id="478.A7456_03700"/>
<reference evidence="2 4" key="1">
    <citation type="submission" date="2016-05" db="EMBL/GenBank/DDBJ databases">
        <title>Draft genome sequence of Moraxella nonliquefaciens CCUG 348T.</title>
        <authorList>
            <person name="Salva-Serra F."/>
            <person name="Engstrom-Jakobsson H."/>
            <person name="Thorell K."/>
            <person name="Gonzales-Siles L."/>
            <person name="Karlsson R."/>
            <person name="Boulund F."/>
            <person name="Engstrand L."/>
            <person name="Kristiansson E."/>
            <person name="Moore E."/>
        </authorList>
    </citation>
    <scope>NUCLEOTIDE SEQUENCE [LARGE SCALE GENOMIC DNA]</scope>
    <source>
        <strain evidence="2 4">CCUG 348</strain>
    </source>
</reference>
<evidence type="ECO:0000313" key="1">
    <source>
        <dbReference type="EMBL" id="OBX52134.1"/>
    </source>
</evidence>
<organism evidence="1 5">
    <name type="scientific">Moraxella nonliquefaciens</name>
    <dbReference type="NCBI Taxonomy" id="478"/>
    <lineage>
        <taxon>Bacteria</taxon>
        <taxon>Pseudomonadati</taxon>
        <taxon>Pseudomonadota</taxon>
        <taxon>Gammaproteobacteria</taxon>
        <taxon>Moraxellales</taxon>
        <taxon>Moraxellaceae</taxon>
        <taxon>Moraxella</taxon>
    </lineage>
</organism>
<dbReference type="GeneID" id="302269317"/>
<proteinExistence type="predicted"/>
<dbReference type="SUPFAM" id="SSF53850">
    <property type="entry name" value="Periplasmic binding protein-like II"/>
    <property type="match status" value="1"/>
</dbReference>
<sequence>MAYNFLIAPDFSPERFAGWHMFNTLLQKRSGHDLHLVTPASHAEQEDSLAKDDIKVIYANPFDAAKLIREDGYRAIARPIGKSDEMTIISSAGGNIKCLDDLNAGTKIAMADNRDVKLIGLRLLEAVDLSEDDVEFIITETYQAAAKQVVKGEADVAFFIAEIYHSLSKLTKSQLNVLIESNIATISHVILVKDGFTQADDIAKVILSLKDDADGQAVLSELGMTDGFEPIDDEDAEFMIDLMETLLD</sequence>
<evidence type="ECO:0000313" key="2">
    <source>
        <dbReference type="EMBL" id="OBX83171.1"/>
    </source>
</evidence>
<keyword evidence="6" id="KW-1185">Reference proteome</keyword>
<name>A0A1B8PLP4_MORNO</name>
<dbReference type="Proteomes" id="UP000092575">
    <property type="component" value="Unassembled WGS sequence"/>
</dbReference>
<gene>
    <name evidence="2" type="ORF">A7456_03700</name>
    <name evidence="1" type="ORF">A9Z60_00090</name>
    <name evidence="3" type="ORF">I6G26_06085</name>
</gene>
<protein>
    <submittedName>
        <fullName evidence="1">Phosphate ABC transporter substrate-binding protein</fullName>
    </submittedName>
    <submittedName>
        <fullName evidence="3">Phosphate/phosphite/phosphonate ABC transporter substrate-binding protein</fullName>
    </submittedName>
</protein>
<dbReference type="RefSeq" id="WP_065255514.1">
    <property type="nucleotide sequence ID" value="NZ_CP065728.1"/>
</dbReference>
<dbReference type="EMBL" id="CP065728">
    <property type="protein sequence ID" value="QPT43670.1"/>
    <property type="molecule type" value="Genomic_DNA"/>
</dbReference>
<dbReference type="Proteomes" id="UP000594834">
    <property type="component" value="Chromosome"/>
</dbReference>
<accession>A0A1B8PLP4</accession>
<evidence type="ECO:0000313" key="5">
    <source>
        <dbReference type="Proteomes" id="UP000092671"/>
    </source>
</evidence>
<evidence type="ECO:0000313" key="3">
    <source>
        <dbReference type="EMBL" id="QPT43670.1"/>
    </source>
</evidence>
<reference evidence="1 5" key="2">
    <citation type="submission" date="2016-06" db="EMBL/GenBank/DDBJ databases">
        <title>Draft genome of Moraxella nonliquefaciens CCUG 60284.</title>
        <authorList>
            <person name="Salva-Serra F."/>
            <person name="Engstrom-Jakobsson H."/>
            <person name="Thorell K."/>
            <person name="Gonzales-Siles L."/>
            <person name="Karlsson R."/>
            <person name="Boulund F."/>
            <person name="Engstrand L."/>
            <person name="Kristiansson E."/>
            <person name="Moore E."/>
        </authorList>
    </citation>
    <scope>NUCLEOTIDE SEQUENCE [LARGE SCALE GENOMIC DNA]</scope>
    <source>
        <strain evidence="1 5">CCUG 60284</strain>
    </source>
</reference>
<dbReference type="AlphaFoldDB" id="A0A1B8PLP4"/>